<feature type="region of interest" description="Disordered" evidence="1">
    <location>
        <begin position="262"/>
        <end position="300"/>
    </location>
</feature>
<dbReference type="Proteomes" id="UP000006069">
    <property type="component" value="Unassembled WGS sequence"/>
</dbReference>
<evidence type="ECO:0000313" key="4">
    <source>
        <dbReference type="EMBL" id="EJZ83713.1"/>
    </source>
</evidence>
<keyword evidence="2" id="KW-0472">Membrane</keyword>
<gene>
    <name evidence="4" type="ORF">HMPREF9451_01234</name>
</gene>
<proteinExistence type="predicted"/>
<keyword evidence="2" id="KW-1133">Transmembrane helix</keyword>
<dbReference type="Pfam" id="PF23750">
    <property type="entry name" value="RsgI_M"/>
    <property type="match status" value="1"/>
</dbReference>
<accession>K0YKE0</accession>
<name>K0YKE0_9ACTN</name>
<dbReference type="RefSeq" id="WP_009139432.1">
    <property type="nucleotide sequence ID" value="NZ_JH815198.1"/>
</dbReference>
<dbReference type="AlphaFoldDB" id="K0YKE0"/>
<dbReference type="eggNOG" id="ENOG5030FS1">
    <property type="taxonomic scope" value="Bacteria"/>
</dbReference>
<evidence type="ECO:0000256" key="2">
    <source>
        <dbReference type="SAM" id="Phobius"/>
    </source>
</evidence>
<dbReference type="InterPro" id="IPR055431">
    <property type="entry name" value="RsgI_M"/>
</dbReference>
<comment type="caution">
    <text evidence="4">The sequence shown here is derived from an EMBL/GenBank/DDBJ whole genome shotgun (WGS) entry which is preliminary data.</text>
</comment>
<sequence length="300" mass="31704">MNDVDERMREAFLNMHASDELKKATMLRIERERDLASSRCDGVSCGQGSIPSARRVPRRRRMRVFVAVAACLIAAFVGVGGYAYAMKPVAYVGVDINPSIELAMNRFDCVIDARALNEDAQAVLDAANVQGRPYAEAAAALADACESYLGEGVVVEVGVSCSDEERCAEIEQESLRCFGQGGTQVHCGRVDEAQRQAAEHAGMSIGRYRLYCLLEEAGVEVSEQEAAAMPMRELRVLAAENGVETQDSACCGHGAEDGSSVLGEGACEGAEGHGAHDGQGAHGAAGPHDGTGYRGGRSSS</sequence>
<keyword evidence="5" id="KW-1185">Reference proteome</keyword>
<evidence type="ECO:0000256" key="1">
    <source>
        <dbReference type="SAM" id="MobiDB-lite"/>
    </source>
</evidence>
<feature type="transmembrane region" description="Helical" evidence="2">
    <location>
        <begin position="64"/>
        <end position="85"/>
    </location>
</feature>
<dbReference type="HOGENOM" id="CLU_071535_0_0_11"/>
<organism evidence="4 5">
    <name type="scientific">Slackia piriformis YIT 12062</name>
    <dbReference type="NCBI Taxonomy" id="742818"/>
    <lineage>
        <taxon>Bacteria</taxon>
        <taxon>Bacillati</taxon>
        <taxon>Actinomycetota</taxon>
        <taxon>Coriobacteriia</taxon>
        <taxon>Eggerthellales</taxon>
        <taxon>Eggerthellaceae</taxon>
        <taxon>Slackia</taxon>
    </lineage>
</organism>
<keyword evidence="2" id="KW-0812">Transmembrane</keyword>
<evidence type="ECO:0000313" key="5">
    <source>
        <dbReference type="Proteomes" id="UP000006069"/>
    </source>
</evidence>
<protein>
    <recommendedName>
        <fullName evidence="3">Anti-sigma factor RsgI-like middle domain-containing protein</fullName>
    </recommendedName>
</protein>
<dbReference type="PATRIC" id="fig|742818.3.peg.1294"/>
<reference evidence="4 5" key="1">
    <citation type="submission" date="2012-08" db="EMBL/GenBank/DDBJ databases">
        <title>The Genome Sequence of Slackia piriformis YIT 12062.</title>
        <authorList>
            <consortium name="The Broad Institute Genome Sequencing Platform"/>
            <person name="Earl A."/>
            <person name="Ward D."/>
            <person name="Feldgarden M."/>
            <person name="Gevers D."/>
            <person name="Morotomi M."/>
            <person name="Walker B."/>
            <person name="Young S.K."/>
            <person name="Zeng Q."/>
            <person name="Gargeya S."/>
            <person name="Fitzgerald M."/>
            <person name="Haas B."/>
            <person name="Abouelleil A."/>
            <person name="Alvarado L."/>
            <person name="Arachchi H.M."/>
            <person name="Berlin A.M."/>
            <person name="Chapman S.B."/>
            <person name="Goldberg J."/>
            <person name="Griggs A."/>
            <person name="Gujja S."/>
            <person name="Hansen M."/>
            <person name="Howarth C."/>
            <person name="Imamovic A."/>
            <person name="Larimer J."/>
            <person name="McCowen C."/>
            <person name="Montmayeur A."/>
            <person name="Murphy C."/>
            <person name="Neiman D."/>
            <person name="Pearson M."/>
            <person name="Priest M."/>
            <person name="Roberts A."/>
            <person name="Saif S."/>
            <person name="Shea T."/>
            <person name="Sisk P."/>
            <person name="Sykes S."/>
            <person name="Wortman J."/>
            <person name="Nusbaum C."/>
            <person name="Birren B."/>
        </authorList>
    </citation>
    <scope>NUCLEOTIDE SEQUENCE [LARGE SCALE GENOMIC DNA]</scope>
    <source>
        <strain evidence="4 5">YIT 12062</strain>
    </source>
</reference>
<feature type="domain" description="Anti-sigma factor RsgI-like middle" evidence="3">
    <location>
        <begin position="89"/>
        <end position="211"/>
    </location>
</feature>
<dbReference type="OrthoDB" id="9800626at2"/>
<evidence type="ECO:0000259" key="3">
    <source>
        <dbReference type="Pfam" id="PF23750"/>
    </source>
</evidence>
<dbReference type="InParanoid" id="K0YKE0"/>
<dbReference type="EMBL" id="ADMD01000007">
    <property type="protein sequence ID" value="EJZ83713.1"/>
    <property type="molecule type" value="Genomic_DNA"/>
</dbReference>